<dbReference type="Proteomes" id="UP001466893">
    <property type="component" value="Chromosome"/>
</dbReference>
<accession>A0ABZ3B9Y4</accession>
<sequence length="1276" mass="142793">MNIFDLEKEKLRQLSDEQLEELIARLAEAELASVGESPAQVFWGGSITAPDDGIDILVNVANADFKTGFIVKPNTVFQAKKHSMKASSIKKEMCPKGILSATLAELAATGGSYVIVSLEDDCSPPMRKSRLQAMREAVKSDPNGHNLHLDFFDPSKLHQWLRQHPAVMLWVRSVLGLSHSGWRPFGAWSNPPLGADDTLILAPGVSVTMPSGIRSGLKEAIPHIRELVRSTRKAIRIAGLSGTGKTRIVQSLFEEEFGAEALDKTVAIYADVGEGPSPSATSMLETLLAESRRAIMVLDNCPSDLHAQLASRLVSQRSQVSLITVEYDIRDDKPQQTDVIHIEAAHAEMAETLLLRRFPKIGQLNAKKIADFADGNARISLAVAERVEVGESLAHLSDNQLFDRLFEQRNQPDENLRAHAESLSLVYSFSDDSSKTEIDELAVLASLCEITRTQLFRSVGTLIARHIAQKRAHWRAILPHAIANRLASGALTNIPIEMLQNTFEAPGSERLLMSFAHRLGYLHEHPVAQNIAEAWLTEGGFLYNLLDLEDRELRILEYIAPVVPNAVLKRIDEVISAAAFCGIKPAYSPCRVTILNLLELIAYDADMFNRCVSLLLRMADFEDESNNFESSHTKILGLFQPYLSGTRASLTQRLSMVKDTLLSSDPKRQSLGLRMLSSALDGPPWHGAVMHDFGARPRDYGYEPNKEELVAWRHQFIDLAVAIGLNSHVELATRARSVFAKKFRSLWRHQAIREKLVEAARTLNRSQTWIEGWSAVRLIIQYDYNDKQADGSVPQPPVDLVALAAELTPTDLMDNIKAFVLGDGHAHWVMDGEFDGDAGERHRLVKERLAAKAEELGEAYACSGNPVSMLGADLFSPKGMPHREAFGKGLAKGSHDPKATWEELVTFLHTLGYSSFNIALLCGFIEQLTLQARPMAEELLDQCLESSQLRAILVGLQPEQYFDNNAFQRCMQALNYEDVSGWLYERMLWRESYSLSQNQIITLAERLLEKDLGASFVLDGLAMKLHNKDPNKDVLGAELRRIGLLAAAQRLQQAGREQDYNIEIVIDAVLSFQGNEQEKVSWLDAIFAYIDTHYGYAHDFERTFQATAAKMPEAFLQRIFSGDEKSQRKRKLFIQNEDQKNLPLADIDVEILIRWCQKQAISDAWQVIASGIPLWVNAGNEGSLTLNPKALHFLEEAPDVGQILQMYAHQIEPMSWSGPRSEVLQTRVKIFETLADHHDKRIAEAAAKTIVTILQRIEAEREEERKRDDENELRFE</sequence>
<evidence type="ECO:0008006" key="3">
    <source>
        <dbReference type="Google" id="ProtNLM"/>
    </source>
</evidence>
<dbReference type="EMBL" id="CP151800">
    <property type="protein sequence ID" value="WZV99510.1"/>
    <property type="molecule type" value="Genomic_DNA"/>
</dbReference>
<evidence type="ECO:0000313" key="2">
    <source>
        <dbReference type="Proteomes" id="UP001466893"/>
    </source>
</evidence>
<reference evidence="1 2" key="1">
    <citation type="submission" date="2024-04" db="EMBL/GenBank/DDBJ databases">
        <title>Kosakonia calanthae sp. nov., a halophilic bacterium isolated from leaves of Calanthe tiplacata.</title>
        <authorList>
            <person name="Wu P."/>
        </authorList>
    </citation>
    <scope>NUCLEOTIDE SEQUENCE [LARGE SCALE GENOMIC DNA]</scope>
    <source>
        <strain evidence="1 2">BYX6</strain>
    </source>
</reference>
<proteinExistence type="predicted"/>
<organism evidence="1 2">
    <name type="scientific">Kosakonia calanthes</name>
    <dbReference type="NCBI Taxonomy" id="3139408"/>
    <lineage>
        <taxon>Bacteria</taxon>
        <taxon>Pseudomonadati</taxon>
        <taxon>Pseudomonadota</taxon>
        <taxon>Gammaproteobacteria</taxon>
        <taxon>Enterobacterales</taxon>
        <taxon>Enterobacteriaceae</taxon>
        <taxon>Kosakonia</taxon>
    </lineage>
</organism>
<name>A0ABZ3B9Y4_9ENTR</name>
<keyword evidence="2" id="KW-1185">Reference proteome</keyword>
<evidence type="ECO:0000313" key="1">
    <source>
        <dbReference type="EMBL" id="WZV99510.1"/>
    </source>
</evidence>
<gene>
    <name evidence="1" type="ORF">AAEY27_06380</name>
</gene>
<protein>
    <recommendedName>
        <fullName evidence="3">ATP-binding protein</fullName>
    </recommendedName>
</protein>
<dbReference type="RefSeq" id="WP_342324050.1">
    <property type="nucleotide sequence ID" value="NZ_CP151800.1"/>
</dbReference>